<accession>A0A857J8C1</accession>
<dbReference type="EMBL" id="CP047650">
    <property type="protein sequence ID" value="QHI99321.1"/>
    <property type="molecule type" value="Genomic_DNA"/>
</dbReference>
<name>A0A857J8C1_9BURK</name>
<evidence type="ECO:0000313" key="2">
    <source>
        <dbReference type="EMBL" id="QHI99321.1"/>
    </source>
</evidence>
<feature type="region of interest" description="Disordered" evidence="1">
    <location>
        <begin position="1"/>
        <end position="32"/>
    </location>
</feature>
<dbReference type="AlphaFoldDB" id="A0A857J8C1"/>
<protein>
    <submittedName>
        <fullName evidence="2">Uncharacterized protein</fullName>
    </submittedName>
</protein>
<keyword evidence="3" id="KW-1185">Reference proteome</keyword>
<proteinExistence type="predicted"/>
<organism evidence="2 3">
    <name type="scientific">Xylophilus rhododendri</name>
    <dbReference type="NCBI Taxonomy" id="2697032"/>
    <lineage>
        <taxon>Bacteria</taxon>
        <taxon>Pseudomonadati</taxon>
        <taxon>Pseudomonadota</taxon>
        <taxon>Betaproteobacteria</taxon>
        <taxon>Burkholderiales</taxon>
        <taxon>Xylophilus</taxon>
    </lineage>
</organism>
<evidence type="ECO:0000256" key="1">
    <source>
        <dbReference type="SAM" id="MobiDB-lite"/>
    </source>
</evidence>
<dbReference type="Proteomes" id="UP000464787">
    <property type="component" value="Chromosome"/>
</dbReference>
<dbReference type="KEGG" id="xyk:GT347_15855"/>
<gene>
    <name evidence="2" type="ORF">GT347_15855</name>
</gene>
<dbReference type="RefSeq" id="WP_160553126.1">
    <property type="nucleotide sequence ID" value="NZ_CP047650.1"/>
</dbReference>
<reference evidence="2 3" key="1">
    <citation type="submission" date="2020-01" db="EMBL/GenBank/DDBJ databases">
        <title>Genome sequencing of strain KACC 21265.</title>
        <authorList>
            <person name="Heo J."/>
            <person name="Kim S.-J."/>
            <person name="Kim J.-S."/>
            <person name="Hong S.-B."/>
            <person name="Kwon S.-W."/>
        </authorList>
    </citation>
    <scope>NUCLEOTIDE SEQUENCE [LARGE SCALE GENOMIC DNA]</scope>
    <source>
        <strain evidence="2 3">KACC 21265</strain>
    </source>
</reference>
<evidence type="ECO:0000313" key="3">
    <source>
        <dbReference type="Proteomes" id="UP000464787"/>
    </source>
</evidence>
<sequence>MDISRTPPAQPSWGALSAGAVDPSKPPSGGEPTRLEHLSNELLVEIFDHLDPGFRYPGRRRGEEARGIAVFTGLNRRFAEVGRHHAVAEDLARRARCPGTARQCADVVKEALALPVSLRLRVLHTLVEAVQFADGQAHGALAREAARCIVEEHPGLLRQDLFLKLQIHAFARKDICCPYLDRLHETAPLSPRQEQMLQTRFHSARVRTLSEHLAHVEQKKGQDLLMHSLAGVCTQPAADVVATIHRRRIDAWFAGLEPARQATMLRALAAAIRSSSVRHRPAHFEALLLLYGHLAQADRGRHTGLMEATARHVPGGFAQLAALTAAGMVLPPPSASSRVPPDILATPPVVPPDSEPEDGVQVVTRTRLEQLPNEVLQWLFDYVDPCLADVAPDDKGARGVAAFTSLNRRLAHAGRDHAAAARILAAARRLATPQHCQALVSPLLQLPAALQSRVLHALMELMRQHNGPVHWAMRECVVLLLLEHLGAAVRGSEFIRVQLHELVLNGASARLEKAVRAEVPLTSREEHLVRTRFFRSRLGMLGGYLSLTRHREPDAWASAIAGACSQPDTSEHELLARGRIGELFEQMDDTQRRAMSRELLRAIRTSLQINRELPFLMLLRLHEKMPDAERRWHVHRLAAAALHVPEGPELLAAARPG</sequence>